<proteinExistence type="predicted"/>
<dbReference type="PANTHER" id="PTHR41523:SF8">
    <property type="entry name" value="ETHYLENE RESPONSE SENSOR PROTEIN"/>
    <property type="match status" value="1"/>
</dbReference>
<evidence type="ECO:0000256" key="3">
    <source>
        <dbReference type="ARBA" id="ARBA00022553"/>
    </source>
</evidence>
<organism evidence="10 11">
    <name type="scientific">Hydrogenimonas cancrithermarum</name>
    <dbReference type="NCBI Taxonomy" id="2993563"/>
    <lineage>
        <taxon>Bacteria</taxon>
        <taxon>Pseudomonadati</taxon>
        <taxon>Campylobacterota</taxon>
        <taxon>Epsilonproteobacteria</taxon>
        <taxon>Campylobacterales</taxon>
        <taxon>Hydrogenimonadaceae</taxon>
        <taxon>Hydrogenimonas</taxon>
    </lineage>
</organism>
<feature type="transmembrane region" description="Helical" evidence="8">
    <location>
        <begin position="102"/>
        <end position="121"/>
    </location>
</feature>
<evidence type="ECO:0000256" key="4">
    <source>
        <dbReference type="ARBA" id="ARBA00022679"/>
    </source>
</evidence>
<accession>A0ABM8FIW4</accession>
<keyword evidence="8" id="KW-0472">Membrane</keyword>
<evidence type="ECO:0000313" key="11">
    <source>
        <dbReference type="Proteomes" id="UP001321445"/>
    </source>
</evidence>
<keyword evidence="8" id="KW-0812">Transmembrane</keyword>
<keyword evidence="3" id="KW-0597">Phosphoprotein</keyword>
<dbReference type="InterPro" id="IPR011495">
    <property type="entry name" value="Sig_transdc_His_kin_sub2_dim/P"/>
</dbReference>
<name>A0ABM8FIW4_9BACT</name>
<protein>
    <recommendedName>
        <fullName evidence="2">histidine kinase</fullName>
        <ecNumber evidence="2">2.7.13.3</ecNumber>
    </recommendedName>
</protein>
<evidence type="ECO:0000259" key="9">
    <source>
        <dbReference type="Pfam" id="PF07568"/>
    </source>
</evidence>
<dbReference type="Pfam" id="PF07568">
    <property type="entry name" value="HisKA_2"/>
    <property type="match status" value="1"/>
</dbReference>
<feature type="transmembrane region" description="Helical" evidence="8">
    <location>
        <begin position="55"/>
        <end position="75"/>
    </location>
</feature>
<evidence type="ECO:0000313" key="10">
    <source>
        <dbReference type="EMBL" id="BDY12225.1"/>
    </source>
</evidence>
<evidence type="ECO:0000256" key="2">
    <source>
        <dbReference type="ARBA" id="ARBA00012438"/>
    </source>
</evidence>
<keyword evidence="7" id="KW-0067">ATP-binding</keyword>
<reference evidence="10 11" key="1">
    <citation type="submission" date="2023-03" db="EMBL/GenBank/DDBJ databases">
        <title>Description of Hydrogenimonas sp. ISO32.</title>
        <authorList>
            <person name="Mino S."/>
            <person name="Fukazawa S."/>
            <person name="Sawabe T."/>
        </authorList>
    </citation>
    <scope>NUCLEOTIDE SEQUENCE [LARGE SCALE GENOMIC DNA]</scope>
    <source>
        <strain evidence="10 11">ISO32</strain>
    </source>
</reference>
<dbReference type="EMBL" id="AP027370">
    <property type="protein sequence ID" value="BDY12225.1"/>
    <property type="molecule type" value="Genomic_DNA"/>
</dbReference>
<feature type="transmembrane region" description="Helical" evidence="8">
    <location>
        <begin position="133"/>
        <end position="152"/>
    </location>
</feature>
<keyword evidence="11" id="KW-1185">Reference proteome</keyword>
<comment type="catalytic activity">
    <reaction evidence="1">
        <text>ATP + protein L-histidine = ADP + protein N-phospho-L-histidine.</text>
        <dbReference type="EC" id="2.7.13.3"/>
    </reaction>
</comment>
<evidence type="ECO:0000256" key="5">
    <source>
        <dbReference type="ARBA" id="ARBA00022741"/>
    </source>
</evidence>
<sequence length="370" mass="42324">MIMLTGLFVATIVLFAIFAVVALYVGYADIFYTKLSLAVIMALLLTLYRYSYNTPLFALLFLILIEFESVSAMFGGHFYDFVTIYPFFSIFGFFFFFTLRTALWLTLGHYVFWIAFALYNYNENADNPVFHLVPLMNMVSTTLVVILIAFLYHISTEVTYKRLEHANKQKELLIKEIHHRIKNNLNKIASMLGLQILRLRRGRADSIEEILTKNKLRIQTMAMVHEALYKAADLESVEAAGYIENLIDLIQKSYGRTISTKIRADGISLPLETMLKLGMILNELYTNTLKHAHGVQSGQPEVEITLVEKEGRCQLFYRQVGQEKVDLRSLKKGSGLGMTLVRLSAEEMDGSLEVRTEDHVLLFDITFKCA</sequence>
<evidence type="ECO:0000256" key="1">
    <source>
        <dbReference type="ARBA" id="ARBA00000085"/>
    </source>
</evidence>
<feature type="transmembrane region" description="Helical" evidence="8">
    <location>
        <begin position="31"/>
        <end position="48"/>
    </location>
</feature>
<dbReference type="Gene3D" id="3.30.565.10">
    <property type="entry name" value="Histidine kinase-like ATPase, C-terminal domain"/>
    <property type="match status" value="1"/>
</dbReference>
<feature type="transmembrane region" description="Helical" evidence="8">
    <location>
        <begin position="7"/>
        <end position="25"/>
    </location>
</feature>
<dbReference type="EC" id="2.7.13.3" evidence="2"/>
<gene>
    <name evidence="10" type="ORF">HCR_05370</name>
</gene>
<keyword evidence="5" id="KW-0547">Nucleotide-binding</keyword>
<evidence type="ECO:0000256" key="6">
    <source>
        <dbReference type="ARBA" id="ARBA00022777"/>
    </source>
</evidence>
<evidence type="ECO:0000256" key="7">
    <source>
        <dbReference type="ARBA" id="ARBA00022840"/>
    </source>
</evidence>
<keyword evidence="4" id="KW-0808">Transferase</keyword>
<evidence type="ECO:0000256" key="8">
    <source>
        <dbReference type="SAM" id="Phobius"/>
    </source>
</evidence>
<dbReference type="Gene3D" id="3.30.450.20">
    <property type="entry name" value="PAS domain"/>
    <property type="match status" value="1"/>
</dbReference>
<dbReference type="PANTHER" id="PTHR41523">
    <property type="entry name" value="TWO-COMPONENT SYSTEM SENSOR PROTEIN"/>
    <property type="match status" value="1"/>
</dbReference>
<dbReference type="SUPFAM" id="SSF55874">
    <property type="entry name" value="ATPase domain of HSP90 chaperone/DNA topoisomerase II/histidine kinase"/>
    <property type="match status" value="1"/>
</dbReference>
<dbReference type="InterPro" id="IPR036890">
    <property type="entry name" value="HATPase_C_sf"/>
</dbReference>
<dbReference type="Proteomes" id="UP001321445">
    <property type="component" value="Chromosome"/>
</dbReference>
<feature type="domain" description="Signal transduction histidine kinase subgroup 2 dimerisation and phosphoacceptor" evidence="9">
    <location>
        <begin position="176"/>
        <end position="254"/>
    </location>
</feature>
<keyword evidence="8" id="KW-1133">Transmembrane helix</keyword>
<keyword evidence="6" id="KW-0418">Kinase</keyword>